<feature type="transmembrane region" description="Helical" evidence="6">
    <location>
        <begin position="177"/>
        <end position="195"/>
    </location>
</feature>
<sequence>MSLLFSMVVFSLFMSISPGPVNFVALTSGVNYGFVKSFKFVSGATVGFVALLLLVGIGVGKASQSFPVLLKGLQYIGCIYIFYIGYKVFTDDGKVKGENKLALFPSFSQGWLMQWVNPKAWIACLAGCSAFDVYNSDLRLVQFITIYFFVCYMAIACWAFLGNKINRWLSTEHTMRFFNKTMGIILCGLGVGLLFN</sequence>
<dbReference type="Proteomes" id="UP000623842">
    <property type="component" value="Unassembled WGS sequence"/>
</dbReference>
<reference evidence="7" key="2">
    <citation type="submission" date="2020-09" db="EMBL/GenBank/DDBJ databases">
        <authorList>
            <person name="Sun Q."/>
            <person name="Kim S."/>
        </authorList>
    </citation>
    <scope>NUCLEOTIDE SEQUENCE</scope>
    <source>
        <strain evidence="7">KCTC 42731</strain>
    </source>
</reference>
<proteinExistence type="predicted"/>
<name>A0A919EJ33_9GAMM</name>
<evidence type="ECO:0000313" key="7">
    <source>
        <dbReference type="EMBL" id="GHF84834.1"/>
    </source>
</evidence>
<protein>
    <submittedName>
        <fullName evidence="7">Lysine transporter LysE</fullName>
    </submittedName>
</protein>
<dbReference type="RefSeq" id="WP_189767983.1">
    <property type="nucleotide sequence ID" value="NZ_BNCK01000002.1"/>
</dbReference>
<keyword evidence="5 6" id="KW-0472">Membrane</keyword>
<dbReference type="Pfam" id="PF01810">
    <property type="entry name" value="LysE"/>
    <property type="match status" value="1"/>
</dbReference>
<gene>
    <name evidence="7" type="ORF">GCM10017161_10390</name>
</gene>
<dbReference type="AlphaFoldDB" id="A0A919EJ33"/>
<evidence type="ECO:0000256" key="4">
    <source>
        <dbReference type="ARBA" id="ARBA00022989"/>
    </source>
</evidence>
<keyword evidence="2" id="KW-1003">Cell membrane</keyword>
<feature type="transmembrane region" description="Helical" evidence="6">
    <location>
        <begin position="140"/>
        <end position="161"/>
    </location>
</feature>
<dbReference type="PANTHER" id="PTHR30086:SF20">
    <property type="entry name" value="ARGININE EXPORTER PROTEIN ARGO-RELATED"/>
    <property type="match status" value="1"/>
</dbReference>
<evidence type="ECO:0000256" key="3">
    <source>
        <dbReference type="ARBA" id="ARBA00022692"/>
    </source>
</evidence>
<keyword evidence="8" id="KW-1185">Reference proteome</keyword>
<comment type="caution">
    <text evidence="7">The sequence shown here is derived from an EMBL/GenBank/DDBJ whole genome shotgun (WGS) entry which is preliminary data.</text>
</comment>
<evidence type="ECO:0000256" key="1">
    <source>
        <dbReference type="ARBA" id="ARBA00004651"/>
    </source>
</evidence>
<evidence type="ECO:0000256" key="2">
    <source>
        <dbReference type="ARBA" id="ARBA00022475"/>
    </source>
</evidence>
<feature type="transmembrane region" description="Helical" evidence="6">
    <location>
        <begin position="39"/>
        <end position="60"/>
    </location>
</feature>
<dbReference type="GO" id="GO:0005886">
    <property type="term" value="C:plasma membrane"/>
    <property type="evidence" value="ECO:0007669"/>
    <property type="project" value="UniProtKB-SubCell"/>
</dbReference>
<organism evidence="7 8">
    <name type="scientific">Thalassotalea marina</name>
    <dbReference type="NCBI Taxonomy" id="1673741"/>
    <lineage>
        <taxon>Bacteria</taxon>
        <taxon>Pseudomonadati</taxon>
        <taxon>Pseudomonadota</taxon>
        <taxon>Gammaproteobacteria</taxon>
        <taxon>Alteromonadales</taxon>
        <taxon>Colwelliaceae</taxon>
        <taxon>Thalassotalea</taxon>
    </lineage>
</organism>
<reference evidence="7" key="1">
    <citation type="journal article" date="2014" name="Int. J. Syst. Evol. Microbiol.">
        <title>Complete genome sequence of Corynebacterium casei LMG S-19264T (=DSM 44701T), isolated from a smear-ripened cheese.</title>
        <authorList>
            <consortium name="US DOE Joint Genome Institute (JGI-PGF)"/>
            <person name="Walter F."/>
            <person name="Albersmeier A."/>
            <person name="Kalinowski J."/>
            <person name="Ruckert C."/>
        </authorList>
    </citation>
    <scope>NUCLEOTIDE SEQUENCE</scope>
    <source>
        <strain evidence="7">KCTC 42731</strain>
    </source>
</reference>
<keyword evidence="3 6" id="KW-0812">Transmembrane</keyword>
<dbReference type="GO" id="GO:0015171">
    <property type="term" value="F:amino acid transmembrane transporter activity"/>
    <property type="evidence" value="ECO:0007669"/>
    <property type="project" value="TreeGrafter"/>
</dbReference>
<dbReference type="PANTHER" id="PTHR30086">
    <property type="entry name" value="ARGININE EXPORTER PROTEIN ARGO"/>
    <property type="match status" value="1"/>
</dbReference>
<comment type="subcellular location">
    <subcellularLocation>
        <location evidence="1">Cell membrane</location>
        <topology evidence="1">Multi-pass membrane protein</topology>
    </subcellularLocation>
</comment>
<dbReference type="EMBL" id="BNCK01000002">
    <property type="protein sequence ID" value="GHF84834.1"/>
    <property type="molecule type" value="Genomic_DNA"/>
</dbReference>
<keyword evidence="4 6" id="KW-1133">Transmembrane helix</keyword>
<feature type="transmembrane region" description="Helical" evidence="6">
    <location>
        <begin position="72"/>
        <end position="89"/>
    </location>
</feature>
<evidence type="ECO:0000256" key="6">
    <source>
        <dbReference type="SAM" id="Phobius"/>
    </source>
</evidence>
<accession>A0A919EJ33</accession>
<evidence type="ECO:0000256" key="5">
    <source>
        <dbReference type="ARBA" id="ARBA00023136"/>
    </source>
</evidence>
<dbReference type="InterPro" id="IPR001123">
    <property type="entry name" value="LeuE-type"/>
</dbReference>
<evidence type="ECO:0000313" key="8">
    <source>
        <dbReference type="Proteomes" id="UP000623842"/>
    </source>
</evidence>
<dbReference type="GO" id="GO:0033228">
    <property type="term" value="P:cysteine export across plasma membrane"/>
    <property type="evidence" value="ECO:0007669"/>
    <property type="project" value="TreeGrafter"/>
</dbReference>